<reference evidence="1 2" key="1">
    <citation type="journal article" date="2012" name="Science">
        <title>The Paleozoic origin of enzymatic lignin decomposition reconstructed from 31 fungal genomes.</title>
        <authorList>
            <person name="Floudas D."/>
            <person name="Binder M."/>
            <person name="Riley R."/>
            <person name="Barry K."/>
            <person name="Blanchette R.A."/>
            <person name="Henrissat B."/>
            <person name="Martinez A.T."/>
            <person name="Otillar R."/>
            <person name="Spatafora J.W."/>
            <person name="Yadav J.S."/>
            <person name="Aerts A."/>
            <person name="Benoit I."/>
            <person name="Boyd A."/>
            <person name="Carlson A."/>
            <person name="Copeland A."/>
            <person name="Coutinho P.M."/>
            <person name="de Vries R.P."/>
            <person name="Ferreira P."/>
            <person name="Findley K."/>
            <person name="Foster B."/>
            <person name="Gaskell J."/>
            <person name="Glotzer D."/>
            <person name="Gorecki P."/>
            <person name="Heitman J."/>
            <person name="Hesse C."/>
            <person name="Hori C."/>
            <person name="Igarashi K."/>
            <person name="Jurgens J.A."/>
            <person name="Kallen N."/>
            <person name="Kersten P."/>
            <person name="Kohler A."/>
            <person name="Kuees U."/>
            <person name="Kumar T.K.A."/>
            <person name="Kuo A."/>
            <person name="LaButti K."/>
            <person name="Larrondo L.F."/>
            <person name="Lindquist E."/>
            <person name="Ling A."/>
            <person name="Lombard V."/>
            <person name="Lucas S."/>
            <person name="Lundell T."/>
            <person name="Martin R."/>
            <person name="McLaughlin D.J."/>
            <person name="Morgenstern I."/>
            <person name="Morin E."/>
            <person name="Murat C."/>
            <person name="Nagy L.G."/>
            <person name="Nolan M."/>
            <person name="Ohm R.A."/>
            <person name="Patyshakuliyeva A."/>
            <person name="Rokas A."/>
            <person name="Ruiz-Duenas F.J."/>
            <person name="Sabat G."/>
            <person name="Salamov A."/>
            <person name="Samejima M."/>
            <person name="Schmutz J."/>
            <person name="Slot J.C."/>
            <person name="St John F."/>
            <person name="Stenlid J."/>
            <person name="Sun H."/>
            <person name="Sun S."/>
            <person name="Syed K."/>
            <person name="Tsang A."/>
            <person name="Wiebenga A."/>
            <person name="Young D."/>
            <person name="Pisabarro A."/>
            <person name="Eastwood D.C."/>
            <person name="Martin F."/>
            <person name="Cullen D."/>
            <person name="Grigoriev I.V."/>
            <person name="Hibbett D.S."/>
        </authorList>
    </citation>
    <scope>NUCLEOTIDE SEQUENCE [LARGE SCALE GENOMIC DNA]</scope>
    <source>
        <strain evidence="1 2">MD-104</strain>
    </source>
</reference>
<evidence type="ECO:0000313" key="2">
    <source>
        <dbReference type="Proteomes" id="UP000218811"/>
    </source>
</evidence>
<dbReference type="EMBL" id="KB467942">
    <property type="protein sequence ID" value="PCH37727.1"/>
    <property type="molecule type" value="Genomic_DNA"/>
</dbReference>
<keyword evidence="2" id="KW-1185">Reference proteome</keyword>
<sequence>MLDMFGPDALAASASGAELELPCSDSELERELEACMAEMLGSTPSSKPVRFCLNPARPVRPLPARPVPAGAVPPPVIALEGRSFPLESSNGVFFDEQMYEAFRTASYPAFPPEESTGKDMTFDEIFGLGGDGMEEVMRAHAAGDQLQTIMEDPAETDLHGELEATTDPRAGLWDELFGDGEMEALGIQVEA</sequence>
<proteinExistence type="predicted"/>
<accession>A0A2H3JNY5</accession>
<dbReference type="Proteomes" id="UP000218811">
    <property type="component" value="Unassembled WGS sequence"/>
</dbReference>
<dbReference type="AlphaFoldDB" id="A0A2H3JNY5"/>
<evidence type="ECO:0000313" key="1">
    <source>
        <dbReference type="EMBL" id="PCH37727.1"/>
    </source>
</evidence>
<organism evidence="1 2">
    <name type="scientific">Wolfiporia cocos (strain MD-104)</name>
    <name type="common">Brown rot fungus</name>
    <dbReference type="NCBI Taxonomy" id="742152"/>
    <lineage>
        <taxon>Eukaryota</taxon>
        <taxon>Fungi</taxon>
        <taxon>Dikarya</taxon>
        <taxon>Basidiomycota</taxon>
        <taxon>Agaricomycotina</taxon>
        <taxon>Agaricomycetes</taxon>
        <taxon>Polyporales</taxon>
        <taxon>Phaeolaceae</taxon>
        <taxon>Wolfiporia</taxon>
    </lineage>
</organism>
<dbReference type="STRING" id="742152.A0A2H3JNY5"/>
<name>A0A2H3JNY5_WOLCO</name>
<protein>
    <submittedName>
        <fullName evidence="1">Uncharacterized protein</fullName>
    </submittedName>
</protein>
<gene>
    <name evidence="1" type="ORF">WOLCODRAFT_135808</name>
</gene>